<evidence type="ECO:0000313" key="1">
    <source>
        <dbReference type="EMBL" id="CAF5220388.1"/>
    </source>
</evidence>
<gene>
    <name evidence="1" type="ORF">SMN809_LOCUS81874</name>
</gene>
<dbReference type="Proteomes" id="UP000676336">
    <property type="component" value="Unassembled WGS sequence"/>
</dbReference>
<feature type="non-terminal residue" evidence="1">
    <location>
        <position position="1"/>
    </location>
</feature>
<protein>
    <submittedName>
        <fullName evidence="1">Uncharacterized protein</fullName>
    </submittedName>
</protein>
<name>A0A8S3JQ03_9BILA</name>
<dbReference type="AlphaFoldDB" id="A0A8S3JQ03"/>
<feature type="non-terminal residue" evidence="1">
    <location>
        <position position="47"/>
    </location>
</feature>
<reference evidence="1" key="1">
    <citation type="submission" date="2021-02" db="EMBL/GenBank/DDBJ databases">
        <authorList>
            <person name="Nowell W R."/>
        </authorList>
    </citation>
    <scope>NUCLEOTIDE SEQUENCE</scope>
</reference>
<dbReference type="EMBL" id="CAJOBI010349704">
    <property type="protein sequence ID" value="CAF5220388.1"/>
    <property type="molecule type" value="Genomic_DNA"/>
</dbReference>
<comment type="caution">
    <text evidence="1">The sequence shown here is derived from an EMBL/GenBank/DDBJ whole genome shotgun (WGS) entry which is preliminary data.</text>
</comment>
<evidence type="ECO:0000313" key="2">
    <source>
        <dbReference type="Proteomes" id="UP000676336"/>
    </source>
</evidence>
<proteinExistence type="predicted"/>
<accession>A0A8S3JQ03</accession>
<organism evidence="1 2">
    <name type="scientific">Rotaria magnacalcarata</name>
    <dbReference type="NCBI Taxonomy" id="392030"/>
    <lineage>
        <taxon>Eukaryota</taxon>
        <taxon>Metazoa</taxon>
        <taxon>Spiralia</taxon>
        <taxon>Gnathifera</taxon>
        <taxon>Rotifera</taxon>
        <taxon>Eurotatoria</taxon>
        <taxon>Bdelloidea</taxon>
        <taxon>Philodinida</taxon>
        <taxon>Philodinidae</taxon>
        <taxon>Rotaria</taxon>
    </lineage>
</organism>
<sequence length="47" mass="5083">RPLRASSVDIHPNARWQPNGLIVAGGNGCGNGIRKLYKPCGFFVDDD</sequence>